<dbReference type="GO" id="GO:0016787">
    <property type="term" value="F:hydrolase activity"/>
    <property type="evidence" value="ECO:0007669"/>
    <property type="project" value="UniProtKB-KW"/>
</dbReference>
<dbReference type="RefSeq" id="WP_390250182.1">
    <property type="nucleotide sequence ID" value="NZ_JBHSDT010000004.1"/>
</dbReference>
<dbReference type="InterPro" id="IPR006175">
    <property type="entry name" value="YjgF/YER057c/UK114"/>
</dbReference>
<keyword evidence="2" id="KW-0378">Hydrolase</keyword>
<dbReference type="SUPFAM" id="SSF55298">
    <property type="entry name" value="YjgF-like"/>
    <property type="match status" value="3"/>
</dbReference>
<dbReference type="EC" id="3.5.-.-" evidence="2"/>
<name>A0ABV8WRM2_9BACI</name>
<organism evidence="2 3">
    <name type="scientific">Gracilibacillus xinjiangensis</name>
    <dbReference type="NCBI Taxonomy" id="1193282"/>
    <lineage>
        <taxon>Bacteria</taxon>
        <taxon>Bacillati</taxon>
        <taxon>Bacillota</taxon>
        <taxon>Bacilli</taxon>
        <taxon>Bacillales</taxon>
        <taxon>Bacillaceae</taxon>
        <taxon>Gracilibacillus</taxon>
    </lineage>
</organism>
<gene>
    <name evidence="2" type="ORF">ACFOY7_05470</name>
</gene>
<dbReference type="Pfam" id="PF01042">
    <property type="entry name" value="Ribonuc_L-PSP"/>
    <property type="match status" value="3"/>
</dbReference>
<dbReference type="CDD" id="cd00448">
    <property type="entry name" value="YjgF_YER057c_UK114_family"/>
    <property type="match status" value="3"/>
</dbReference>
<sequence length="454" mass="51264">MFRKQSKIKNINKKGFLLFIAFLLVLPTISIAETNGVKTLSPEGAIEPTGTWDLGTRVGDFVYIAGMRGIDPETNELVEDPTERVRQAFKNMELIAESEGASLQDATRLVVYVTDMYRYRPIVNEIQEELWGDGPYPPRTIIEVDRLNQDDIVEVEGTFYAPEKKQPKGQWKKQEDLSPNGVKTLSPEGAIQPTGTWNLGTQAGDYIYVAGMRGIDPETNELVEDPTERVRQAFKNMELIAESEGASLQDATRLVVYVTDMYRYRPIVNEIQEELWGDGPYPPRTIIEVDRLNQDDIVEVEGTFYAPEKSQSKGQWKKQEDLSPNGVKTLSPEGAIQPTGTWNLGTQAGDKIYVAGMRGIDPETNTLVEEPEERVRQAFKNMELIAESEGASLQDAARIVVYVTDMYRYRPIVNQIQEELWGSGPYPPRTIVEVDRLNQDDIVEVEGTFYAPRK</sequence>
<accession>A0ABV8WRM2</accession>
<evidence type="ECO:0000313" key="3">
    <source>
        <dbReference type="Proteomes" id="UP001595882"/>
    </source>
</evidence>
<comment type="caution">
    <text evidence="2">The sequence shown here is derived from an EMBL/GenBank/DDBJ whole genome shotgun (WGS) entry which is preliminary data.</text>
</comment>
<dbReference type="EMBL" id="JBHSDT010000004">
    <property type="protein sequence ID" value="MFC4402516.1"/>
    <property type="molecule type" value="Genomic_DNA"/>
</dbReference>
<protein>
    <submittedName>
        <fullName evidence="2">RidA family protein</fullName>
        <ecNumber evidence="2">3.5.-.-</ecNumber>
    </submittedName>
</protein>
<reference evidence="3" key="1">
    <citation type="journal article" date="2019" name="Int. J. Syst. Evol. Microbiol.">
        <title>The Global Catalogue of Microorganisms (GCM) 10K type strain sequencing project: providing services to taxonomists for standard genome sequencing and annotation.</title>
        <authorList>
            <consortium name="The Broad Institute Genomics Platform"/>
            <consortium name="The Broad Institute Genome Sequencing Center for Infectious Disease"/>
            <person name="Wu L."/>
            <person name="Ma J."/>
        </authorList>
    </citation>
    <scope>NUCLEOTIDE SEQUENCE [LARGE SCALE GENOMIC DNA]</scope>
    <source>
        <strain evidence="3">CCUG 37865</strain>
    </source>
</reference>
<evidence type="ECO:0000256" key="1">
    <source>
        <dbReference type="ARBA" id="ARBA00010552"/>
    </source>
</evidence>
<dbReference type="PANTHER" id="PTHR11803:SF58">
    <property type="entry name" value="PROTEIN HMF1-RELATED"/>
    <property type="match status" value="1"/>
</dbReference>
<dbReference type="Proteomes" id="UP001595882">
    <property type="component" value="Unassembled WGS sequence"/>
</dbReference>
<dbReference type="InterPro" id="IPR035959">
    <property type="entry name" value="RutC-like_sf"/>
</dbReference>
<keyword evidence="3" id="KW-1185">Reference proteome</keyword>
<proteinExistence type="inferred from homology"/>
<dbReference type="PANTHER" id="PTHR11803">
    <property type="entry name" value="2-IMINOBUTANOATE/2-IMINOPROPANOATE DEAMINASE RIDA"/>
    <property type="match status" value="1"/>
</dbReference>
<evidence type="ECO:0000313" key="2">
    <source>
        <dbReference type="EMBL" id="MFC4402516.1"/>
    </source>
</evidence>
<comment type="similarity">
    <text evidence="1">Belongs to the RutC family.</text>
</comment>
<dbReference type="Gene3D" id="3.30.1330.40">
    <property type="entry name" value="RutC-like"/>
    <property type="match status" value="3"/>
</dbReference>